<protein>
    <submittedName>
        <fullName evidence="2">Uncharacterized protein</fullName>
    </submittedName>
</protein>
<evidence type="ECO:0000313" key="2">
    <source>
        <dbReference type="EMBL" id="KQL19297.1"/>
    </source>
</evidence>
<evidence type="ECO:0000313" key="3">
    <source>
        <dbReference type="Proteomes" id="UP000050996"/>
    </source>
</evidence>
<keyword evidence="1" id="KW-0472">Membrane</keyword>
<name>A0A0Q3QMG4_9BACI</name>
<comment type="caution">
    <text evidence="2">The sequence shown here is derived from an EMBL/GenBank/DDBJ whole genome shotgun (WGS) entry which is preliminary data.</text>
</comment>
<proteinExistence type="predicted"/>
<gene>
    <name evidence="2" type="ORF">AN957_12440</name>
</gene>
<evidence type="ECO:0000256" key="1">
    <source>
        <dbReference type="SAM" id="Phobius"/>
    </source>
</evidence>
<keyword evidence="1" id="KW-0812">Transmembrane</keyword>
<feature type="transmembrane region" description="Helical" evidence="1">
    <location>
        <begin position="35"/>
        <end position="55"/>
    </location>
</feature>
<dbReference type="EMBL" id="LJIX01000006">
    <property type="protein sequence ID" value="KQL19297.1"/>
    <property type="molecule type" value="Genomic_DNA"/>
</dbReference>
<keyword evidence="1" id="KW-1133">Transmembrane helix</keyword>
<dbReference type="AlphaFoldDB" id="A0A0Q3QMG4"/>
<reference evidence="2 3" key="1">
    <citation type="submission" date="2015-09" db="EMBL/GenBank/DDBJ databases">
        <title>Genome sequencing project for genomic taxonomy and phylogenomics of Bacillus-like bacteria.</title>
        <authorList>
            <person name="Liu B."/>
            <person name="Wang J."/>
            <person name="Zhu Y."/>
            <person name="Liu G."/>
            <person name="Chen Q."/>
            <person name="Chen Z."/>
            <person name="Lan J."/>
            <person name="Che J."/>
            <person name="Ge C."/>
            <person name="Shi H."/>
            <person name="Pan Z."/>
            <person name="Liu X."/>
        </authorList>
    </citation>
    <scope>NUCLEOTIDE SEQUENCE [LARGE SCALE GENOMIC DNA]</scope>
    <source>
        <strain evidence="2 3">FJAT-18043</strain>
    </source>
</reference>
<dbReference type="RefSeq" id="WP_053475821.1">
    <property type="nucleotide sequence ID" value="NZ_CP041305.1"/>
</dbReference>
<sequence>MLQLILLYLASILSGFALINVPTSAIITPGIANFFDIVGGIAIVVFSFVLLYHGIKSLIKK</sequence>
<dbReference type="Proteomes" id="UP000050996">
    <property type="component" value="Unassembled WGS sequence"/>
</dbReference>
<dbReference type="PATRIC" id="fig|1637975.4.peg.2316"/>
<keyword evidence="3" id="KW-1185">Reference proteome</keyword>
<dbReference type="STRING" id="1637975.AN957_12440"/>
<organism evidence="2 3">
    <name type="scientific">Cytobacillus solani</name>
    <dbReference type="NCBI Taxonomy" id="1637975"/>
    <lineage>
        <taxon>Bacteria</taxon>
        <taxon>Bacillati</taxon>
        <taxon>Bacillota</taxon>
        <taxon>Bacilli</taxon>
        <taxon>Bacillales</taxon>
        <taxon>Bacillaceae</taxon>
        <taxon>Cytobacillus</taxon>
    </lineage>
</organism>
<accession>A0A0Q3QMG4</accession>